<dbReference type="InterPro" id="IPR010309">
    <property type="entry name" value="E3_Ub_ligase_DUF908"/>
</dbReference>
<feature type="domain" description="UBA" evidence="2">
    <location>
        <begin position="1241"/>
        <end position="1280"/>
    </location>
</feature>
<evidence type="ECO:0000256" key="1">
    <source>
        <dbReference type="SAM" id="MobiDB-lite"/>
    </source>
</evidence>
<keyword evidence="4" id="KW-1185">Reference proteome</keyword>
<feature type="region of interest" description="Disordered" evidence="1">
    <location>
        <begin position="818"/>
        <end position="861"/>
    </location>
</feature>
<reference evidence="3" key="1">
    <citation type="submission" date="2022-11" db="EMBL/GenBank/DDBJ databases">
        <authorList>
            <person name="Scott C."/>
            <person name="Bruce N."/>
        </authorList>
    </citation>
    <scope>NUCLEOTIDE SEQUENCE</scope>
</reference>
<feature type="compositionally biased region" description="Polar residues" evidence="1">
    <location>
        <begin position="632"/>
        <end position="648"/>
    </location>
</feature>
<evidence type="ECO:0000313" key="3">
    <source>
        <dbReference type="EMBL" id="CAI4217153.1"/>
    </source>
</evidence>
<feature type="compositionally biased region" description="Low complexity" evidence="1">
    <location>
        <begin position="1736"/>
        <end position="1746"/>
    </location>
</feature>
<dbReference type="InterPro" id="IPR010314">
    <property type="entry name" value="E3_Ub_ligase_DUF913"/>
</dbReference>
<sequence length="2037" mass="222544">MQAKHKETQSPWLKAFVKSAVAVPLPLLPQALADFPSRWPFPRGDLFHWIPLLNRFDNILECFVATYNLEKGPQTQEFASDLLLNIPVDLEYAGDGGVWTTVTLKEAGFGPAGDEQLLEAVLSFTRMLLENCGNRSIYSSSAHLNHVLNTTSMPLLLAALRVGSELARRYQASLKRLGRNTPQQQVTAALLANHYNIDLDSVHQLAMPFVRTPIVSLADTFPATATPGSSSKGKERAQPTSHAKNAATMYANDLVAVASSDPSQWTSWGDVKIVYYPQSKTYEISCATIKSTPLHVLMSQAPPDLPKASGYELLHRLRVAKALVGSKEDRQQALAVRLLAILNLINIHPEPVFTEKVLRHDIDETRRFQLAYQLADLIHPTTNGSDPVPIPLQSIALSLLETLSGLSSRFGDVVSALNATVNHGILLYVMRTAVAGMKEDEEPDAKNRLTDIDEWRSNLFSLASQLTANPGMKIGGEMLSSGLMDVLVEILGLRSNIAMRHHPAILQFLDTLIWTYSHGLEAFFSAHGLDAVAKLTVTTVEESCRLTEEGSGTGSDHGGNADRLLRNLADKADLLQSLRIVIEQAKCFGTYPWTSASTILSDFINNDPTSFAAISESGLITAFLTAVTGNPVPSIQQESQTGEGTQATDADDQPDSPESTDTSVVVDADDRPHPPPQDALEAPRSSPTAGKILASFEAISVIPVVLNAICLNNSGLRMVVASRVFESYFEIFESSAHVKCIDSDYDSASALGRHFDELARHHPALRLPIANAAIDMVARVCHIGKDKARVDKYGVKLQVLDSSQKPVQANKDIVAGLRGGEASSATQPPKVVADDSDVDMSDGPEAEGKSSDVANASSEVDSELPPFEPFVYALSNFLTTYLSNSNLKTAFINKGGIELLLDIAESPSLRASSPGTDDKDLIEPIAPDSSGGPVPPSSLAAGAVPPTGSAVSATPGQESQPATEAGAQSQGPDQAEMSSIRFKNYDTLRLLLHSMMPTAYPLFQSLGKALLPRRDRGGFSRPRHLDIAKALAESVLDYLEPSVNTPEPTSKDYHYWIIMMHTIHEMLIDTSRPTERTAVQLVMPVLLAFKERDGFGVLNTMFRAFIRQINTDNADGSEDSTKSKVASFGMKKILDLYVLIANGRHVTESANQYNLQLRADRVRDSPFTQQLVVELRLLVLPVIDELWQSELVETVSDQTLVLVVEILNLVSTAEFEPSPRNADKVQTSIFKATREAFDWSNVSRELTSLVEAGYPEDLATEALYRANGNADAAGEYCKAHQAGVAGPRNPIPAGDAYTPTPRENRPNADASTSESMSIDYALQLDNAAALAGVEPVEEEEEEDDDDDDDDDSSQATEDNDDAGAGESASRSNEVSGSTDNAVNAPSEDKPQEEQSNPKSELDDLRANLRDGLVDKSLDVLRAHPNSAIELSELIKSMVLTKDTNDDVREEVGATLANALSSLVPDGDEQAADSRSIASYAHLFALLLQEKHFFRCNVDTLRGKVDEYLRFLQVSPTPSNEELPAWIPYILLVLETLLQHDAQPRECKWTPPKTEDEPITPPVFTAREAIVTAESRKEILDAVLDILPRIGKDEVLATASLRVLVLLSRETAVAKQLGEKKNLQRLFVMVKQLSVLGADRLNRSRINSWIMVILRHIVEDEDTTRQIFKAEIKNQVESSQRGQRRADVASYVSHLASTALRAPDLFVETTVDMLKLDQWVPPELTAPRNGPTLVLKSASTTSSSSDSDGSDSEKESKASSGTAPEDDIKPSTEAGDKEMTDAPKESKLPIVENPDGVVHFLLCELINYREVEDKDATVPPMKDLKATAPSETPPTAESAPSPAATDDGAGGAEGKDSKPQKPIFKSEEHPIFVYRCFLLNSLAELLQSYNRTKIEFINFRRSAPLLGNTPVRPRSFILNYLIDLLCQDSLSAPTDGLAAKKKLATASRAQSVLVALVNKTGEKPLERSRDRFEYEDDPDLLFVRKFVLDTILKAYERTSTPDESLDSRYARMQSLAELMCHIIGDRDKEHGPHAKMRC</sequence>
<dbReference type="InterPro" id="IPR015940">
    <property type="entry name" value="UBA"/>
</dbReference>
<feature type="region of interest" description="Disordered" evidence="1">
    <location>
        <begin position="1332"/>
        <end position="1402"/>
    </location>
</feature>
<accession>A0A9P1MDW4</accession>
<feature type="compositionally biased region" description="Basic and acidic residues" evidence="1">
    <location>
        <begin position="1765"/>
        <end position="1786"/>
    </location>
</feature>
<dbReference type="Pfam" id="PF06025">
    <property type="entry name" value="DUF913"/>
    <property type="match status" value="2"/>
</dbReference>
<feature type="compositionally biased region" description="Basic and acidic residues" evidence="1">
    <location>
        <begin position="1852"/>
        <end position="1861"/>
    </location>
</feature>
<dbReference type="PROSITE" id="PS50030">
    <property type="entry name" value="UBA"/>
    <property type="match status" value="1"/>
</dbReference>
<dbReference type="EMBL" id="CALLCH030000016">
    <property type="protein sequence ID" value="CAI4217153.1"/>
    <property type="molecule type" value="Genomic_DNA"/>
</dbReference>
<feature type="region of interest" description="Disordered" evidence="1">
    <location>
        <begin position="224"/>
        <end position="243"/>
    </location>
</feature>
<comment type="caution">
    <text evidence="3">The sequence shown here is derived from an EMBL/GenBank/DDBJ whole genome shotgun (WGS) entry which is preliminary data.</text>
</comment>
<feature type="compositionally biased region" description="Acidic residues" evidence="1">
    <location>
        <begin position="834"/>
        <end position="845"/>
    </location>
</feature>
<gene>
    <name evidence="3" type="ORF">PPNO1_LOCUS6771</name>
</gene>
<feature type="compositionally biased region" description="Polar residues" evidence="1">
    <location>
        <begin position="949"/>
        <end position="972"/>
    </location>
</feature>
<organism evidence="3 4">
    <name type="scientific">Parascedosporium putredinis</name>
    <dbReference type="NCBI Taxonomy" id="1442378"/>
    <lineage>
        <taxon>Eukaryota</taxon>
        <taxon>Fungi</taxon>
        <taxon>Dikarya</taxon>
        <taxon>Ascomycota</taxon>
        <taxon>Pezizomycotina</taxon>
        <taxon>Sordariomycetes</taxon>
        <taxon>Hypocreomycetidae</taxon>
        <taxon>Microascales</taxon>
        <taxon>Microascaceae</taxon>
        <taxon>Parascedosporium</taxon>
    </lineage>
</organism>
<feature type="region of interest" description="Disordered" evidence="1">
    <location>
        <begin position="1283"/>
        <end position="1315"/>
    </location>
</feature>
<feature type="compositionally biased region" description="Low complexity" evidence="1">
    <location>
        <begin position="926"/>
        <end position="946"/>
    </location>
</feature>
<protein>
    <recommendedName>
        <fullName evidence="2">UBA domain-containing protein</fullName>
    </recommendedName>
</protein>
<feature type="region of interest" description="Disordered" evidence="1">
    <location>
        <begin position="1724"/>
        <end position="1789"/>
    </location>
</feature>
<dbReference type="OrthoDB" id="8068875at2759"/>
<feature type="compositionally biased region" description="Acidic residues" evidence="1">
    <location>
        <begin position="1335"/>
        <end position="1363"/>
    </location>
</feature>
<feature type="compositionally biased region" description="Polar residues" evidence="1">
    <location>
        <begin position="1368"/>
        <end position="1383"/>
    </location>
</feature>
<feature type="compositionally biased region" description="Low complexity" evidence="1">
    <location>
        <begin position="1825"/>
        <end position="1846"/>
    </location>
</feature>
<evidence type="ECO:0000313" key="4">
    <source>
        <dbReference type="Proteomes" id="UP000838763"/>
    </source>
</evidence>
<proteinExistence type="predicted"/>
<name>A0A9P1MDW4_9PEZI</name>
<dbReference type="Pfam" id="PF00627">
    <property type="entry name" value="UBA"/>
    <property type="match status" value="1"/>
</dbReference>
<dbReference type="Pfam" id="PF06012">
    <property type="entry name" value="DUF908"/>
    <property type="match status" value="1"/>
</dbReference>
<feature type="region of interest" description="Disordered" evidence="1">
    <location>
        <begin position="632"/>
        <end position="686"/>
    </location>
</feature>
<evidence type="ECO:0000259" key="2">
    <source>
        <dbReference type="PROSITE" id="PS50030"/>
    </source>
</evidence>
<feature type="region of interest" description="Disordered" evidence="1">
    <location>
        <begin position="1816"/>
        <end position="1861"/>
    </location>
</feature>
<feature type="region of interest" description="Disordered" evidence="1">
    <location>
        <begin position="909"/>
        <end position="975"/>
    </location>
</feature>
<dbReference type="Proteomes" id="UP000838763">
    <property type="component" value="Unassembled WGS sequence"/>
</dbReference>